<dbReference type="InterPro" id="IPR020449">
    <property type="entry name" value="Tscrpt_reg_AraC-type_HTH"/>
</dbReference>
<name>A0A3D8WUL6_PRIMG</name>
<gene>
    <name evidence="5" type="ORF">C3744_27325</name>
</gene>
<evidence type="ECO:0000259" key="4">
    <source>
        <dbReference type="PROSITE" id="PS01124"/>
    </source>
</evidence>
<protein>
    <submittedName>
        <fullName evidence="5">AraC family transcriptional regulator</fullName>
    </submittedName>
</protein>
<evidence type="ECO:0000313" key="6">
    <source>
        <dbReference type="Proteomes" id="UP000256519"/>
    </source>
</evidence>
<dbReference type="PANTHER" id="PTHR43280">
    <property type="entry name" value="ARAC-FAMILY TRANSCRIPTIONAL REGULATOR"/>
    <property type="match status" value="1"/>
</dbReference>
<evidence type="ECO:0000256" key="1">
    <source>
        <dbReference type="ARBA" id="ARBA00023015"/>
    </source>
</evidence>
<dbReference type="RefSeq" id="WP_116078302.1">
    <property type="nucleotide sequence ID" value="NZ_CP187639.1"/>
</dbReference>
<dbReference type="PANTHER" id="PTHR43280:SF32">
    <property type="entry name" value="TRANSCRIPTIONAL REGULATORY PROTEIN"/>
    <property type="match status" value="1"/>
</dbReference>
<organism evidence="5 6">
    <name type="scientific">Priestia megaterium</name>
    <name type="common">Bacillus megaterium</name>
    <dbReference type="NCBI Taxonomy" id="1404"/>
    <lineage>
        <taxon>Bacteria</taxon>
        <taxon>Bacillati</taxon>
        <taxon>Bacillota</taxon>
        <taxon>Bacilli</taxon>
        <taxon>Bacillales</taxon>
        <taxon>Bacillaceae</taxon>
        <taxon>Priestia</taxon>
    </lineage>
</organism>
<dbReference type="InterPro" id="IPR018060">
    <property type="entry name" value="HTH_AraC"/>
</dbReference>
<evidence type="ECO:0000313" key="5">
    <source>
        <dbReference type="EMBL" id="RDZ07671.1"/>
    </source>
</evidence>
<dbReference type="Pfam" id="PF12833">
    <property type="entry name" value="HTH_18"/>
    <property type="match status" value="1"/>
</dbReference>
<dbReference type="GO" id="GO:0043565">
    <property type="term" value="F:sequence-specific DNA binding"/>
    <property type="evidence" value="ECO:0007669"/>
    <property type="project" value="InterPro"/>
</dbReference>
<dbReference type="InterPro" id="IPR037923">
    <property type="entry name" value="HTH-like"/>
</dbReference>
<keyword evidence="3" id="KW-0804">Transcription</keyword>
<evidence type="ECO:0000256" key="2">
    <source>
        <dbReference type="ARBA" id="ARBA00023125"/>
    </source>
</evidence>
<dbReference type="PRINTS" id="PR00032">
    <property type="entry name" value="HTHARAC"/>
</dbReference>
<dbReference type="InterPro" id="IPR003313">
    <property type="entry name" value="AraC-bd"/>
</dbReference>
<feature type="domain" description="HTH araC/xylS-type" evidence="4">
    <location>
        <begin position="197"/>
        <end position="295"/>
    </location>
</feature>
<dbReference type="SMART" id="SM00342">
    <property type="entry name" value="HTH_ARAC"/>
    <property type="match status" value="1"/>
</dbReference>
<dbReference type="GO" id="GO:0003700">
    <property type="term" value="F:DNA-binding transcription factor activity"/>
    <property type="evidence" value="ECO:0007669"/>
    <property type="project" value="InterPro"/>
</dbReference>
<dbReference type="Gene3D" id="1.10.10.60">
    <property type="entry name" value="Homeodomain-like"/>
    <property type="match status" value="1"/>
</dbReference>
<dbReference type="Proteomes" id="UP000256519">
    <property type="component" value="Unassembled WGS sequence"/>
</dbReference>
<reference evidence="5 6" key="1">
    <citation type="journal article" date="2018" name="Appl. Environ. Microbiol.">
        <title>Antimicrobial susceptibility testing and tentative epidemiological cut-off values of five Bacillus species relevant for use as animal feed additives or for plant protection.</title>
        <authorList>
            <person name="Agerso Y."/>
            <person name="Stuer-Lauridsen B."/>
            <person name="Bjerre K."/>
            <person name="Jensen M.G."/>
            <person name="Johansen E."/>
            <person name="Bennedsen M."/>
            <person name="Brockmann E."/>
            <person name="Nielsen B."/>
        </authorList>
    </citation>
    <scope>NUCLEOTIDE SEQUENCE [LARGE SCALE GENOMIC DNA]</scope>
    <source>
        <strain evidence="5 6">CHCC20162</strain>
    </source>
</reference>
<dbReference type="AlphaFoldDB" id="A0A3D8WUL6"/>
<keyword evidence="1" id="KW-0805">Transcription regulation</keyword>
<dbReference type="EMBL" id="PQWM01000053">
    <property type="protein sequence ID" value="RDZ07671.1"/>
    <property type="molecule type" value="Genomic_DNA"/>
</dbReference>
<proteinExistence type="predicted"/>
<dbReference type="SUPFAM" id="SSF51215">
    <property type="entry name" value="Regulatory protein AraC"/>
    <property type="match status" value="1"/>
</dbReference>
<comment type="caution">
    <text evidence="5">The sequence shown here is derived from an EMBL/GenBank/DDBJ whole genome shotgun (WGS) entry which is preliminary data.</text>
</comment>
<accession>A0A3D8WUL6</accession>
<sequence>MVRISKQKINIERLKYQPVLPYPYDLEIFRVSDLKQRTPKERMSVTYRYEFYMLICVTQGDCIQWVDFEPISCSTGTLLAISPGQVHNFGHDENWDGWIILFRSEFLIPNTSTLNEFKLAFDFGRLPNILNLNNNELRRGIVSIERMIEDSLIEGAEEDVHMLLRYQLYAFVTWISILHKHKRMHDTIHSQTSMRFTNFQKLVEKYFDKFSHVSEYAIRLNCTEKTLTRATMAAVGISAKAFISARINLEAKRLLMHTDYSISDIAEKLNFKEATHFSKFFKRETGCTPAEFRQQHLENY</sequence>
<dbReference type="SUPFAM" id="SSF46689">
    <property type="entry name" value="Homeodomain-like"/>
    <property type="match status" value="1"/>
</dbReference>
<keyword evidence="2" id="KW-0238">DNA-binding</keyword>
<dbReference type="Pfam" id="PF02311">
    <property type="entry name" value="AraC_binding"/>
    <property type="match status" value="1"/>
</dbReference>
<dbReference type="InterPro" id="IPR009057">
    <property type="entry name" value="Homeodomain-like_sf"/>
</dbReference>
<dbReference type="PROSITE" id="PS01124">
    <property type="entry name" value="HTH_ARAC_FAMILY_2"/>
    <property type="match status" value="1"/>
</dbReference>
<evidence type="ECO:0000256" key="3">
    <source>
        <dbReference type="ARBA" id="ARBA00023163"/>
    </source>
</evidence>